<dbReference type="STRING" id="1384056.N787_08675"/>
<evidence type="ECO:0000313" key="7">
    <source>
        <dbReference type="EMBL" id="KFN47623.1"/>
    </source>
</evidence>
<evidence type="ECO:0000256" key="1">
    <source>
        <dbReference type="ARBA" id="ARBA00022553"/>
    </source>
</evidence>
<reference evidence="7 8" key="1">
    <citation type="submission" date="2013-09" db="EMBL/GenBank/DDBJ databases">
        <title>Genome sequencing of Arenimonas metalli.</title>
        <authorList>
            <person name="Chen F."/>
            <person name="Wang G."/>
        </authorList>
    </citation>
    <scope>NUCLEOTIDE SEQUENCE [LARGE SCALE GENOMIC DNA]</scope>
    <source>
        <strain evidence="7 8">CF5-1</strain>
    </source>
</reference>
<feature type="modified residue" description="4-aspartylphosphate" evidence="4">
    <location>
        <position position="52"/>
    </location>
</feature>
<dbReference type="OrthoDB" id="5966285at2"/>
<dbReference type="CDD" id="cd00156">
    <property type="entry name" value="REC"/>
    <property type="match status" value="1"/>
</dbReference>
<dbReference type="AlphaFoldDB" id="A0A091B4S9"/>
<evidence type="ECO:0000256" key="3">
    <source>
        <dbReference type="PROSITE-ProRule" id="PRU00110"/>
    </source>
</evidence>
<name>A0A091B4S9_9GAMM</name>
<evidence type="ECO:0000313" key="8">
    <source>
        <dbReference type="Proteomes" id="UP000029393"/>
    </source>
</evidence>
<dbReference type="InterPro" id="IPR050595">
    <property type="entry name" value="Bact_response_regulator"/>
</dbReference>
<dbReference type="EMBL" id="AVCK01000009">
    <property type="protein sequence ID" value="KFN47623.1"/>
    <property type="molecule type" value="Genomic_DNA"/>
</dbReference>
<dbReference type="InterPro" id="IPR036641">
    <property type="entry name" value="HPT_dom_sf"/>
</dbReference>
<dbReference type="GO" id="GO:0004672">
    <property type="term" value="F:protein kinase activity"/>
    <property type="evidence" value="ECO:0007669"/>
    <property type="project" value="UniProtKB-ARBA"/>
</dbReference>
<evidence type="ECO:0000259" key="5">
    <source>
        <dbReference type="PROSITE" id="PS50110"/>
    </source>
</evidence>
<comment type="caution">
    <text evidence="7">The sequence shown here is derived from an EMBL/GenBank/DDBJ whole genome shotgun (WGS) entry which is preliminary data.</text>
</comment>
<feature type="domain" description="HPt" evidence="6">
    <location>
        <begin position="151"/>
        <end position="239"/>
    </location>
</feature>
<organism evidence="7 8">
    <name type="scientific">Arenimonas metalli CF5-1</name>
    <dbReference type="NCBI Taxonomy" id="1384056"/>
    <lineage>
        <taxon>Bacteria</taxon>
        <taxon>Pseudomonadati</taxon>
        <taxon>Pseudomonadota</taxon>
        <taxon>Gammaproteobacteria</taxon>
        <taxon>Lysobacterales</taxon>
        <taxon>Lysobacteraceae</taxon>
        <taxon>Arenimonas</taxon>
    </lineage>
</organism>
<keyword evidence="1 4" id="KW-0597">Phosphoprotein</keyword>
<dbReference type="InterPro" id="IPR001789">
    <property type="entry name" value="Sig_transdc_resp-reg_receiver"/>
</dbReference>
<dbReference type="SMART" id="SM00448">
    <property type="entry name" value="REC"/>
    <property type="match status" value="1"/>
</dbReference>
<accession>A0A091B4S9</accession>
<dbReference type="GO" id="GO:0000160">
    <property type="term" value="P:phosphorelay signal transduction system"/>
    <property type="evidence" value="ECO:0007669"/>
    <property type="project" value="UniProtKB-KW"/>
</dbReference>
<dbReference type="Pfam" id="PF01627">
    <property type="entry name" value="Hpt"/>
    <property type="match status" value="1"/>
</dbReference>
<dbReference type="PANTHER" id="PTHR44591:SF21">
    <property type="entry name" value="TWO-COMPONENT RESPONSE REGULATOR"/>
    <property type="match status" value="1"/>
</dbReference>
<feature type="domain" description="Response regulatory" evidence="5">
    <location>
        <begin position="4"/>
        <end position="117"/>
    </location>
</feature>
<evidence type="ECO:0000259" key="6">
    <source>
        <dbReference type="PROSITE" id="PS50894"/>
    </source>
</evidence>
<keyword evidence="2" id="KW-0902">Two-component regulatory system</keyword>
<dbReference type="RefSeq" id="WP_034210682.1">
    <property type="nucleotide sequence ID" value="NZ_AVCK01000009.1"/>
</dbReference>
<dbReference type="PROSITE" id="PS50894">
    <property type="entry name" value="HPT"/>
    <property type="match status" value="1"/>
</dbReference>
<dbReference type="InterPro" id="IPR008207">
    <property type="entry name" value="Sig_transdc_His_kin_Hpt_dom"/>
</dbReference>
<dbReference type="SUPFAM" id="SSF47226">
    <property type="entry name" value="Histidine-containing phosphotransfer domain, HPT domain"/>
    <property type="match status" value="1"/>
</dbReference>
<evidence type="ECO:0008006" key="9">
    <source>
        <dbReference type="Google" id="ProtNLM"/>
    </source>
</evidence>
<dbReference type="eggNOG" id="COG0745">
    <property type="taxonomic scope" value="Bacteria"/>
</dbReference>
<dbReference type="Proteomes" id="UP000029393">
    <property type="component" value="Unassembled WGS sequence"/>
</dbReference>
<dbReference type="PROSITE" id="PS50110">
    <property type="entry name" value="RESPONSE_REGULATORY"/>
    <property type="match status" value="1"/>
</dbReference>
<dbReference type="PATRIC" id="fig|1384056.3.peg.594"/>
<dbReference type="SUPFAM" id="SSF52172">
    <property type="entry name" value="CheY-like"/>
    <property type="match status" value="1"/>
</dbReference>
<dbReference type="PANTHER" id="PTHR44591">
    <property type="entry name" value="STRESS RESPONSE REGULATOR PROTEIN 1"/>
    <property type="match status" value="1"/>
</dbReference>
<dbReference type="InterPro" id="IPR011006">
    <property type="entry name" value="CheY-like_superfamily"/>
</dbReference>
<feature type="modified residue" description="Phosphohistidine" evidence="3">
    <location>
        <position position="190"/>
    </location>
</feature>
<gene>
    <name evidence="7" type="ORF">N787_08675</name>
</gene>
<dbReference type="Gene3D" id="1.20.120.160">
    <property type="entry name" value="HPT domain"/>
    <property type="match status" value="1"/>
</dbReference>
<proteinExistence type="predicted"/>
<protein>
    <recommendedName>
        <fullName evidence="9">Response regulatory domain-containing protein</fullName>
    </recommendedName>
</protein>
<evidence type="ECO:0000256" key="2">
    <source>
        <dbReference type="ARBA" id="ARBA00023012"/>
    </source>
</evidence>
<keyword evidence="8" id="KW-1185">Reference proteome</keyword>
<sequence>MNPRLLLVEDDAVTAAFLAQALATLPVRLALASDLAQARSLADGGEALWLFDAHLPDGRGDELLGSLRARGWRVPALALTAEDDPAALARLQAAGFVAVLAKPIGAAALRAAVTAAMATGMPGPRPAPSPAPSSARAAWDDAAALSALGGEPDAVRALRRLFLQELPGQAGTIAAAWSARDEARLREHLHRLKASCAFVGAAGLLDAARALHAAPADAGAHARFQADAAAILSGAAAQS</sequence>
<dbReference type="Pfam" id="PF00072">
    <property type="entry name" value="Response_reg"/>
    <property type="match status" value="1"/>
</dbReference>
<dbReference type="Gene3D" id="3.40.50.2300">
    <property type="match status" value="1"/>
</dbReference>
<evidence type="ECO:0000256" key="4">
    <source>
        <dbReference type="PROSITE-ProRule" id="PRU00169"/>
    </source>
</evidence>